<evidence type="ECO:0000256" key="2">
    <source>
        <dbReference type="ARBA" id="ARBA00023015"/>
    </source>
</evidence>
<reference evidence="6 7" key="1">
    <citation type="submission" date="2016-01" db="EMBL/GenBank/DDBJ databases">
        <authorList>
            <person name="Peeters C."/>
        </authorList>
    </citation>
    <scope>NUCLEOTIDE SEQUENCE [LARGE SCALE GENOMIC DNA]</scope>
    <source>
        <strain evidence="6">LMG 29315</strain>
    </source>
</reference>
<dbReference type="GO" id="GO:0003700">
    <property type="term" value="F:DNA-binding transcription factor activity"/>
    <property type="evidence" value="ECO:0007669"/>
    <property type="project" value="InterPro"/>
</dbReference>
<dbReference type="CDD" id="cd08414">
    <property type="entry name" value="PBP2_LTTR_aromatics_like"/>
    <property type="match status" value="1"/>
</dbReference>
<dbReference type="AlphaFoldDB" id="A0A658QUI1"/>
<comment type="similarity">
    <text evidence="1">Belongs to the LysR transcriptional regulatory family.</text>
</comment>
<evidence type="ECO:0000256" key="1">
    <source>
        <dbReference type="ARBA" id="ARBA00009437"/>
    </source>
</evidence>
<dbReference type="FunFam" id="1.10.10.10:FF:000001">
    <property type="entry name" value="LysR family transcriptional regulator"/>
    <property type="match status" value="1"/>
</dbReference>
<dbReference type="GO" id="GO:0003677">
    <property type="term" value="F:DNA binding"/>
    <property type="evidence" value="ECO:0007669"/>
    <property type="project" value="UniProtKB-KW"/>
</dbReference>
<dbReference type="SUPFAM" id="SSF46785">
    <property type="entry name" value="Winged helix' DNA-binding domain"/>
    <property type="match status" value="1"/>
</dbReference>
<keyword evidence="7" id="KW-1185">Reference proteome</keyword>
<gene>
    <name evidence="6" type="ORF">AWB72_01680</name>
</gene>
<name>A0A658QUI1_9BURK</name>
<dbReference type="PRINTS" id="PR00039">
    <property type="entry name" value="HTHLYSR"/>
</dbReference>
<keyword evidence="4" id="KW-0804">Transcription</keyword>
<dbReference type="InterPro" id="IPR036388">
    <property type="entry name" value="WH-like_DNA-bd_sf"/>
</dbReference>
<dbReference type="InterPro" id="IPR000847">
    <property type="entry name" value="LysR_HTH_N"/>
</dbReference>
<keyword evidence="3" id="KW-0238">DNA-binding</keyword>
<feature type="domain" description="HTH lysR-type" evidence="5">
    <location>
        <begin position="1"/>
        <end position="58"/>
    </location>
</feature>
<keyword evidence="2" id="KW-0805">Transcription regulation</keyword>
<dbReference type="Gene3D" id="3.40.190.10">
    <property type="entry name" value="Periplasmic binding protein-like II"/>
    <property type="match status" value="2"/>
</dbReference>
<organism evidence="6 7">
    <name type="scientific">Caballeronia concitans</name>
    <dbReference type="NCBI Taxonomy" id="1777133"/>
    <lineage>
        <taxon>Bacteria</taxon>
        <taxon>Pseudomonadati</taxon>
        <taxon>Pseudomonadota</taxon>
        <taxon>Betaproteobacteria</taxon>
        <taxon>Burkholderiales</taxon>
        <taxon>Burkholderiaceae</taxon>
        <taxon>Caballeronia</taxon>
    </lineage>
</organism>
<dbReference type="PANTHER" id="PTHR30346:SF28">
    <property type="entry name" value="HTH-TYPE TRANSCRIPTIONAL REGULATOR CYNR"/>
    <property type="match status" value="1"/>
</dbReference>
<dbReference type="Proteomes" id="UP000198263">
    <property type="component" value="Unassembled WGS sequence"/>
</dbReference>
<proteinExistence type="inferred from homology"/>
<sequence>MEIKLLKTFIAVAELRHFSRAADALHMSQPALSKQIGALEASVGGKLFERGRHGAELTLFGERFLPDAQSLVGDADDMLARARDASSGRVGHLRIGICLSVLTLVPRVIAEFRRENPGVAITLSDLSSAEQARRLLAGKLDAGFLRLPAAAGLSSFKVIDEGLALAMPAQSRYKRLPANLDVLNDIGFIALSRARGPGLAAQIDRWCSERRFVPNVTQHAEDVQSVLTSVAAGVGVAFIPSRAQHLLRDATVLPLPGKQAKWRVGLAWPSAREHAVTARFVSHVRGALSRQAND</sequence>
<dbReference type="PROSITE" id="PS50931">
    <property type="entry name" value="HTH_LYSR"/>
    <property type="match status" value="1"/>
</dbReference>
<dbReference type="RefSeq" id="WP_040050666.1">
    <property type="nucleotide sequence ID" value="NZ_FCNV02000002.1"/>
</dbReference>
<evidence type="ECO:0000259" key="5">
    <source>
        <dbReference type="PROSITE" id="PS50931"/>
    </source>
</evidence>
<dbReference type="GO" id="GO:0032993">
    <property type="term" value="C:protein-DNA complex"/>
    <property type="evidence" value="ECO:0007669"/>
    <property type="project" value="TreeGrafter"/>
</dbReference>
<evidence type="ECO:0000256" key="4">
    <source>
        <dbReference type="ARBA" id="ARBA00023163"/>
    </source>
</evidence>
<dbReference type="Pfam" id="PF00126">
    <property type="entry name" value="HTH_1"/>
    <property type="match status" value="1"/>
</dbReference>
<evidence type="ECO:0000313" key="7">
    <source>
        <dbReference type="Proteomes" id="UP000198263"/>
    </source>
</evidence>
<comment type="caution">
    <text evidence="6">The sequence shown here is derived from an EMBL/GenBank/DDBJ whole genome shotgun (WGS) entry which is preliminary data.</text>
</comment>
<dbReference type="SUPFAM" id="SSF53850">
    <property type="entry name" value="Periplasmic binding protein-like II"/>
    <property type="match status" value="1"/>
</dbReference>
<dbReference type="Gene3D" id="1.10.10.10">
    <property type="entry name" value="Winged helix-like DNA-binding domain superfamily/Winged helix DNA-binding domain"/>
    <property type="match status" value="1"/>
</dbReference>
<dbReference type="EMBL" id="FCNV02000002">
    <property type="protein sequence ID" value="SAL23220.1"/>
    <property type="molecule type" value="Genomic_DNA"/>
</dbReference>
<evidence type="ECO:0000256" key="3">
    <source>
        <dbReference type="ARBA" id="ARBA00023125"/>
    </source>
</evidence>
<dbReference type="PANTHER" id="PTHR30346">
    <property type="entry name" value="TRANSCRIPTIONAL DUAL REGULATOR HCAR-RELATED"/>
    <property type="match status" value="1"/>
</dbReference>
<dbReference type="Pfam" id="PF03466">
    <property type="entry name" value="LysR_substrate"/>
    <property type="match status" value="1"/>
</dbReference>
<dbReference type="InterPro" id="IPR036390">
    <property type="entry name" value="WH_DNA-bd_sf"/>
</dbReference>
<dbReference type="OrthoDB" id="9067838at2"/>
<accession>A0A658QUI1</accession>
<protein>
    <submittedName>
        <fullName evidence="6">LysR family transcriptional regulator</fullName>
    </submittedName>
</protein>
<dbReference type="InterPro" id="IPR005119">
    <property type="entry name" value="LysR_subst-bd"/>
</dbReference>
<evidence type="ECO:0000313" key="6">
    <source>
        <dbReference type="EMBL" id="SAL23220.1"/>
    </source>
</evidence>